<reference evidence="2 3" key="1">
    <citation type="submission" date="2018-06" db="EMBL/GenBank/DDBJ databases">
        <title>Comparative genomics of Bradyrhizobium nodulating Arachidis hypogaea.</title>
        <authorList>
            <person name="Li Y."/>
        </authorList>
    </citation>
    <scope>NUCLEOTIDE SEQUENCE [LARGE SCALE GENOMIC DNA]</scope>
    <source>
        <strain evidence="2 3">CCBAU 051107</strain>
    </source>
</reference>
<name>A0AAE7TJL6_9BRAD</name>
<sequence>MPLPVDDAKALPTMPQQPQHEAQQFQAAIPIDRAGSRMPESSQNASLPGETNLERWATRRCA</sequence>
<feature type="compositionally biased region" description="Basic and acidic residues" evidence="1">
    <location>
        <begin position="52"/>
        <end position="62"/>
    </location>
</feature>
<evidence type="ECO:0000256" key="1">
    <source>
        <dbReference type="SAM" id="MobiDB-lite"/>
    </source>
</evidence>
<dbReference type="KEGG" id="barh:WN72_36520"/>
<feature type="region of interest" description="Disordered" evidence="1">
    <location>
        <begin position="1"/>
        <end position="21"/>
    </location>
</feature>
<gene>
    <name evidence="2" type="ORF">WN72_36520</name>
</gene>
<proteinExistence type="predicted"/>
<dbReference type="AlphaFoldDB" id="A0AAE7TJL6"/>
<dbReference type="EMBL" id="CP030050">
    <property type="protein sequence ID" value="QOZ71183.1"/>
    <property type="molecule type" value="Genomic_DNA"/>
</dbReference>
<dbReference type="Proteomes" id="UP000594015">
    <property type="component" value="Chromosome"/>
</dbReference>
<organism evidence="2 3">
    <name type="scientific">Bradyrhizobium arachidis</name>
    <dbReference type="NCBI Taxonomy" id="858423"/>
    <lineage>
        <taxon>Bacteria</taxon>
        <taxon>Pseudomonadati</taxon>
        <taxon>Pseudomonadota</taxon>
        <taxon>Alphaproteobacteria</taxon>
        <taxon>Hyphomicrobiales</taxon>
        <taxon>Nitrobacteraceae</taxon>
        <taxon>Bradyrhizobium</taxon>
    </lineage>
</organism>
<accession>A0AAE7TJL6</accession>
<feature type="region of interest" description="Disordered" evidence="1">
    <location>
        <begin position="36"/>
        <end position="62"/>
    </location>
</feature>
<evidence type="ECO:0000313" key="2">
    <source>
        <dbReference type="EMBL" id="QOZ71183.1"/>
    </source>
</evidence>
<protein>
    <submittedName>
        <fullName evidence="2">Uncharacterized protein</fullName>
    </submittedName>
</protein>
<evidence type="ECO:0000313" key="3">
    <source>
        <dbReference type="Proteomes" id="UP000594015"/>
    </source>
</evidence>